<dbReference type="PANTHER" id="PTHR22674:SF6">
    <property type="entry name" value="NTPASE KAP FAMILY P-LOOP DOMAIN-CONTAINING PROTEIN 1"/>
    <property type="match status" value="1"/>
</dbReference>
<evidence type="ECO:0000313" key="2">
    <source>
        <dbReference type="EMBL" id="EAL4185917.1"/>
    </source>
</evidence>
<name>A0A5T1QXL1_CAMCO</name>
<dbReference type="SUPFAM" id="SSF52540">
    <property type="entry name" value="P-loop containing nucleoside triphosphate hydrolases"/>
    <property type="match status" value="1"/>
</dbReference>
<dbReference type="InterPro" id="IPR052754">
    <property type="entry name" value="NTPase_KAP_P-loop"/>
</dbReference>
<sequence length="424" mass="49760">MFSRNSVAEQLNTIIKNYKEEDSITFGIIGDWGSGKTSFVNMTLEDFKDDENFIIVKFNPWNISTRKKLISDFFTTLAKEIRKASFPKFKIKNLKKIYSHAKFKFLSEVPNKLEDLSLLFKMSSYMIADPVTSVAMSRASSIINNFNKLLSVEKKGLDEIKNEINTALLNIDIKIIIVIDDLDRLADTDIQEIFQLVRSIADFKNTIYILSYDEEIVSKALDKIQKDKGGKYIEKIVQVPIKLPKVSQENLRDIFIKKLKTIHIKHETLDKDEFIKKIKENNFADAFKSIRDMERFLNAFKIEVNAINQELYLYDFAVITLLKIFEPRLYDYIYDNRMLFIEQYNPYDHISSEIKIPENIEQEIKKITKSNKDFAFNLIGSIFPKINNQPQDYSQLIQNNTDNQKKRITYPSSFKYYFLLNFPK</sequence>
<comment type="caution">
    <text evidence="2">The sequence shown here is derived from an EMBL/GenBank/DDBJ whole genome shotgun (WGS) entry which is preliminary data.</text>
</comment>
<protein>
    <submittedName>
        <fullName evidence="2">NTPase</fullName>
    </submittedName>
</protein>
<evidence type="ECO:0000259" key="1">
    <source>
        <dbReference type="Pfam" id="PF07693"/>
    </source>
</evidence>
<dbReference type="Gene3D" id="3.40.50.300">
    <property type="entry name" value="P-loop containing nucleotide triphosphate hydrolases"/>
    <property type="match status" value="1"/>
</dbReference>
<dbReference type="InterPro" id="IPR027417">
    <property type="entry name" value="P-loop_NTPase"/>
</dbReference>
<accession>A0A5T1QXL1</accession>
<organism evidence="2">
    <name type="scientific">Campylobacter coli</name>
    <dbReference type="NCBI Taxonomy" id="195"/>
    <lineage>
        <taxon>Bacteria</taxon>
        <taxon>Pseudomonadati</taxon>
        <taxon>Campylobacterota</taxon>
        <taxon>Epsilonproteobacteria</taxon>
        <taxon>Campylobacterales</taxon>
        <taxon>Campylobacteraceae</taxon>
        <taxon>Campylobacter</taxon>
    </lineage>
</organism>
<dbReference type="EMBL" id="AACOBW010000014">
    <property type="protein sequence ID" value="EAL4185917.1"/>
    <property type="molecule type" value="Genomic_DNA"/>
</dbReference>
<proteinExistence type="predicted"/>
<dbReference type="AlphaFoldDB" id="A0A5T1QXL1"/>
<feature type="domain" description="KAP NTPase" evidence="1">
    <location>
        <begin position="4"/>
        <end position="302"/>
    </location>
</feature>
<gene>
    <name evidence="2" type="ORF">CYT24_08390</name>
</gene>
<dbReference type="InterPro" id="IPR011646">
    <property type="entry name" value="KAP_P-loop"/>
</dbReference>
<dbReference type="PANTHER" id="PTHR22674">
    <property type="entry name" value="NTPASE, KAP FAMILY P-LOOP DOMAIN-CONTAINING 1"/>
    <property type="match status" value="1"/>
</dbReference>
<reference evidence="2" key="1">
    <citation type="submission" date="2018-05" db="EMBL/GenBank/DDBJ databases">
        <authorList>
            <consortium name="GenomeTrakr network: Whole genome sequencing for foodborne pathogen traceback"/>
        </authorList>
    </citation>
    <scope>NUCLEOTIDE SEQUENCE</scope>
    <source>
        <strain evidence="2">NC_C6641</strain>
    </source>
</reference>
<dbReference type="Pfam" id="PF07693">
    <property type="entry name" value="KAP_NTPase"/>
    <property type="match status" value="1"/>
</dbReference>